<sequence>MSALAPRDARCPSWCEAEHTDDDWAEGFYPHSRTRSGVATGYRGVKQWFVDIDAEHDGVGAQIGAVTDDGMTATEARAMAQALLEAADTLEASD</sequence>
<proteinExistence type="predicted"/>
<dbReference type="InterPro" id="IPR054202">
    <property type="entry name" value="DUF6907"/>
</dbReference>
<evidence type="ECO:0000313" key="1">
    <source>
        <dbReference type="EMBL" id="MBR7744443.1"/>
    </source>
</evidence>
<dbReference type="EMBL" id="JAGSNF010000020">
    <property type="protein sequence ID" value="MBR7744443.1"/>
    <property type="molecule type" value="Genomic_DNA"/>
</dbReference>
<dbReference type="AlphaFoldDB" id="A0A941HZT5"/>
<dbReference type="Proteomes" id="UP000677016">
    <property type="component" value="Unassembled WGS sequence"/>
</dbReference>
<keyword evidence="2" id="KW-1185">Reference proteome</keyword>
<organism evidence="1 2">
    <name type="scientific">Phycicoccus avicenniae</name>
    <dbReference type="NCBI Taxonomy" id="2828860"/>
    <lineage>
        <taxon>Bacteria</taxon>
        <taxon>Bacillati</taxon>
        <taxon>Actinomycetota</taxon>
        <taxon>Actinomycetes</taxon>
        <taxon>Micrococcales</taxon>
        <taxon>Intrasporangiaceae</taxon>
        <taxon>Phycicoccus</taxon>
    </lineage>
</organism>
<comment type="caution">
    <text evidence="1">The sequence shown here is derived from an EMBL/GenBank/DDBJ whole genome shotgun (WGS) entry which is preliminary data.</text>
</comment>
<reference evidence="1" key="1">
    <citation type="submission" date="2021-04" db="EMBL/GenBank/DDBJ databases">
        <title>Phycicoccus avicenniae sp. nov., a novel endophytic actinomycetes isolated from branch of Avicennia mariana.</title>
        <authorList>
            <person name="Tuo L."/>
        </authorList>
    </citation>
    <scope>NUCLEOTIDE SEQUENCE</scope>
    <source>
        <strain evidence="1">BSK3Z-2</strain>
    </source>
</reference>
<protein>
    <submittedName>
        <fullName evidence="1">Uncharacterized protein</fullName>
    </submittedName>
</protein>
<dbReference type="Pfam" id="PF21848">
    <property type="entry name" value="DUF6907"/>
    <property type="match status" value="1"/>
</dbReference>
<gene>
    <name evidence="1" type="ORF">KC207_14200</name>
</gene>
<accession>A0A941HZT5</accession>
<evidence type="ECO:0000313" key="2">
    <source>
        <dbReference type="Proteomes" id="UP000677016"/>
    </source>
</evidence>
<name>A0A941HZT5_9MICO</name>